<proteinExistence type="predicted"/>
<name>A0ABX6N090_9HYPH</name>
<organism evidence="2 3">
    <name type="scientific">Mesorhizobium japonicum R7A</name>
    <dbReference type="NCBI Taxonomy" id="935547"/>
    <lineage>
        <taxon>Bacteria</taxon>
        <taxon>Pseudomonadati</taxon>
        <taxon>Pseudomonadota</taxon>
        <taxon>Alphaproteobacteria</taxon>
        <taxon>Hyphomicrobiales</taxon>
        <taxon>Phyllobacteriaceae</taxon>
        <taxon>Mesorhizobium</taxon>
    </lineage>
</organism>
<dbReference type="InterPro" id="IPR025591">
    <property type="entry name" value="RloB"/>
</dbReference>
<evidence type="ECO:0000313" key="3">
    <source>
        <dbReference type="Proteomes" id="UP000500892"/>
    </source>
</evidence>
<protein>
    <submittedName>
        <fullName evidence="2">RloB domain-containing protein</fullName>
    </submittedName>
</protein>
<sequence>MAQAAKSQQQKAGLSSRRRRDLDSYEERDETWAVFDRDEHPRFQEAVDLCLQVGIGVARSNPCFEVWLILHFEKFERPDDRHRVQKRLEVLCPDYSADKGKKPDFSKFMDAIGKAEHKAEAQLEARKAEGAPFGAPSTTVFELTRKIRQTLEEFSKK</sequence>
<dbReference type="RefSeq" id="WP_080680350.1">
    <property type="nucleotide sequence ID" value="NZ_CP033366.1"/>
</dbReference>
<dbReference type="Pfam" id="PF13707">
    <property type="entry name" value="RloB"/>
    <property type="match status" value="1"/>
</dbReference>
<keyword evidence="3" id="KW-1185">Reference proteome</keyword>
<dbReference type="EMBL" id="CP051772">
    <property type="protein sequence ID" value="QJF05082.1"/>
    <property type="molecule type" value="Genomic_DNA"/>
</dbReference>
<feature type="region of interest" description="Disordered" evidence="1">
    <location>
        <begin position="1"/>
        <end position="27"/>
    </location>
</feature>
<evidence type="ECO:0000256" key="1">
    <source>
        <dbReference type="SAM" id="MobiDB-lite"/>
    </source>
</evidence>
<reference evidence="2 3" key="1">
    <citation type="submission" date="2020-04" db="EMBL/GenBank/DDBJ databases">
        <title>Mesorhizobium japonicum R7A epigenetic regulation of quorum sensing and ICE transfer.</title>
        <authorList>
            <person name="Ramsay J.P."/>
            <person name="Colombi E."/>
            <person name="Perry B.J."/>
            <person name="Staltari A."/>
        </authorList>
    </citation>
    <scope>NUCLEOTIDE SEQUENCE [LARGE SCALE GENOMIC DNA]</scope>
    <source>
        <strain evidence="2 3">R7A</strain>
    </source>
</reference>
<accession>A0ABX6N090</accession>
<dbReference type="Proteomes" id="UP000500892">
    <property type="component" value="Chromosome"/>
</dbReference>
<gene>
    <name evidence="2" type="ORF">R7A2020_03880</name>
</gene>
<feature type="compositionally biased region" description="Low complexity" evidence="1">
    <location>
        <begin position="1"/>
        <end position="15"/>
    </location>
</feature>
<evidence type="ECO:0000313" key="2">
    <source>
        <dbReference type="EMBL" id="QJF05082.1"/>
    </source>
</evidence>